<dbReference type="Proteomes" id="UP000609849">
    <property type="component" value="Unassembled WGS sequence"/>
</dbReference>
<dbReference type="SUPFAM" id="SSF69304">
    <property type="entry name" value="Tricorn protease N-terminal domain"/>
    <property type="match status" value="1"/>
</dbReference>
<evidence type="ECO:0008006" key="3">
    <source>
        <dbReference type="Google" id="ProtNLM"/>
    </source>
</evidence>
<keyword evidence="2" id="KW-1185">Reference proteome</keyword>
<protein>
    <recommendedName>
        <fullName evidence="3">DUF5050 domain-containing protein</fullName>
    </recommendedName>
</protein>
<name>A0ABR7JQH3_9FIRM</name>
<comment type="caution">
    <text evidence="1">The sequence shown here is derived from an EMBL/GenBank/DDBJ whole genome shotgun (WGS) entry which is preliminary data.</text>
</comment>
<sequence>MNKRKVLIVLVFTILCSINLWGCSKGQNNKLENKSEAKDAKIKSLKMLSNDAMQNGCSIESGYYTISSSEDEEGNTVQNLMYVDYKTKKQIYLCDKSECNHNTDRCISYIETKYFGRQNSLICDGKYLYLISSEYNNDGSISTSIFYGEEGLTPISEPTSVYRMNLDGSNRILLSEFESGELLGEKILTDGEYIYCISMKNTQAKIDDNTSYTKGDEYKLIKISNESGEKQDVTEWDSSWNILGCYKDKIIINKLEFDHELTVEEKMDQAKYTQACKNAKESIVSYDINTQKFEKLFENEMSDSHQYIMHKKMYFIINIMEIKLCPLI</sequence>
<evidence type="ECO:0000313" key="1">
    <source>
        <dbReference type="EMBL" id="MBC5997115.1"/>
    </source>
</evidence>
<organism evidence="1 2">
    <name type="scientific">Romboutsia faecis</name>
    <dbReference type="NCBI Taxonomy" id="2764597"/>
    <lineage>
        <taxon>Bacteria</taxon>
        <taxon>Bacillati</taxon>
        <taxon>Bacillota</taxon>
        <taxon>Clostridia</taxon>
        <taxon>Peptostreptococcales</taxon>
        <taxon>Peptostreptococcaceae</taxon>
        <taxon>Romboutsia</taxon>
    </lineage>
</organism>
<reference evidence="1 2" key="1">
    <citation type="submission" date="2020-08" db="EMBL/GenBank/DDBJ databases">
        <authorList>
            <person name="Liu C."/>
            <person name="Sun Q."/>
        </authorList>
    </citation>
    <scope>NUCLEOTIDE SEQUENCE [LARGE SCALE GENOMIC DNA]</scope>
    <source>
        <strain evidence="1 2">NSJ-18</strain>
    </source>
</reference>
<gene>
    <name evidence="1" type="ORF">H8923_10105</name>
</gene>
<evidence type="ECO:0000313" key="2">
    <source>
        <dbReference type="Proteomes" id="UP000609849"/>
    </source>
</evidence>
<proteinExistence type="predicted"/>
<accession>A0ABR7JQH3</accession>
<dbReference type="EMBL" id="JACRWE010000004">
    <property type="protein sequence ID" value="MBC5997115.1"/>
    <property type="molecule type" value="Genomic_DNA"/>
</dbReference>
<dbReference type="RefSeq" id="WP_153924422.1">
    <property type="nucleotide sequence ID" value="NZ_JACRWE010000004.1"/>
</dbReference>